<dbReference type="Pfam" id="PF00557">
    <property type="entry name" value="Peptidase_M24"/>
    <property type="match status" value="1"/>
</dbReference>
<dbReference type="Pfam" id="PF16189">
    <property type="entry name" value="Creatinase_N_2"/>
    <property type="match status" value="1"/>
</dbReference>
<comment type="caution">
    <text evidence="9">The sequence shown here is derived from an EMBL/GenBank/DDBJ whole genome shotgun (WGS) entry which is preliminary data.</text>
</comment>
<dbReference type="InterPro" id="IPR029149">
    <property type="entry name" value="Creatin/AminoP/Spt16_N"/>
</dbReference>
<dbReference type="STRING" id="105984.A0A427XRZ5"/>
<dbReference type="InterPro" id="IPR000587">
    <property type="entry name" value="Creatinase_N"/>
</dbReference>
<dbReference type="FunFam" id="3.90.230.10:FF:000007">
    <property type="entry name" value="Xaa-Pro aminopeptidase P"/>
    <property type="match status" value="1"/>
</dbReference>
<comment type="cofactor">
    <cofactor evidence="1">
        <name>Mn(2+)</name>
        <dbReference type="ChEBI" id="CHEBI:29035"/>
    </cofactor>
</comment>
<feature type="domain" description="Peptidase M24" evidence="6">
    <location>
        <begin position="369"/>
        <end position="582"/>
    </location>
</feature>
<dbReference type="GO" id="GO:0016787">
    <property type="term" value="F:hydrolase activity"/>
    <property type="evidence" value="ECO:0007669"/>
    <property type="project" value="UniProtKB-KW"/>
</dbReference>
<evidence type="ECO:0000256" key="2">
    <source>
        <dbReference type="ARBA" id="ARBA00008766"/>
    </source>
</evidence>
<dbReference type="GeneID" id="39592408"/>
<dbReference type="Gene3D" id="3.40.350.10">
    <property type="entry name" value="Creatinase/prolidase N-terminal domain"/>
    <property type="match status" value="2"/>
</dbReference>
<dbReference type="SUPFAM" id="SSF55920">
    <property type="entry name" value="Creatinase/aminopeptidase"/>
    <property type="match status" value="1"/>
</dbReference>
<accession>A0A427XRZ5</accession>
<dbReference type="Proteomes" id="UP000279236">
    <property type="component" value="Unassembled WGS sequence"/>
</dbReference>
<evidence type="ECO:0000256" key="5">
    <source>
        <dbReference type="ARBA" id="ARBA00023211"/>
    </source>
</evidence>
<evidence type="ECO:0000313" key="10">
    <source>
        <dbReference type="Proteomes" id="UP000279236"/>
    </source>
</evidence>
<name>A0A427XRZ5_9TREE</name>
<gene>
    <name evidence="9" type="ORF">EHS24_007865</name>
</gene>
<dbReference type="InterPro" id="IPR036005">
    <property type="entry name" value="Creatinase/aminopeptidase-like"/>
</dbReference>
<dbReference type="OrthoDB" id="9995434at2759"/>
<comment type="similarity">
    <text evidence="2">Belongs to the peptidase M24B family.</text>
</comment>
<evidence type="ECO:0000256" key="1">
    <source>
        <dbReference type="ARBA" id="ARBA00001936"/>
    </source>
</evidence>
<evidence type="ECO:0008006" key="11">
    <source>
        <dbReference type="Google" id="ProtNLM"/>
    </source>
</evidence>
<dbReference type="InterPro" id="IPR032416">
    <property type="entry name" value="Peptidase_M24_C"/>
</dbReference>
<dbReference type="PANTHER" id="PTHR43763:SF17">
    <property type="entry name" value="AMINOPEPTIDASE P, CYTOPLASMIC-RELATED"/>
    <property type="match status" value="1"/>
</dbReference>
<keyword evidence="4" id="KW-0378">Hydrolase</keyword>
<evidence type="ECO:0000259" key="8">
    <source>
        <dbReference type="Pfam" id="PF16188"/>
    </source>
</evidence>
<keyword evidence="3" id="KW-0479">Metal-binding</keyword>
<dbReference type="EMBL" id="RSCE01000006">
    <property type="protein sequence ID" value="RSH81682.1"/>
    <property type="molecule type" value="Genomic_DNA"/>
</dbReference>
<evidence type="ECO:0000256" key="3">
    <source>
        <dbReference type="ARBA" id="ARBA00022723"/>
    </source>
</evidence>
<evidence type="ECO:0000256" key="4">
    <source>
        <dbReference type="ARBA" id="ARBA00022801"/>
    </source>
</evidence>
<dbReference type="Pfam" id="PF01321">
    <property type="entry name" value="Creatinase_N"/>
    <property type="match status" value="1"/>
</dbReference>
<organism evidence="9 10">
    <name type="scientific">Apiotrichum porosum</name>
    <dbReference type="NCBI Taxonomy" id="105984"/>
    <lineage>
        <taxon>Eukaryota</taxon>
        <taxon>Fungi</taxon>
        <taxon>Dikarya</taxon>
        <taxon>Basidiomycota</taxon>
        <taxon>Agaricomycotina</taxon>
        <taxon>Tremellomycetes</taxon>
        <taxon>Trichosporonales</taxon>
        <taxon>Trichosporonaceae</taxon>
        <taxon>Apiotrichum</taxon>
    </lineage>
</organism>
<feature type="domain" description="Creatinase N-terminal" evidence="7">
    <location>
        <begin position="55"/>
        <end position="200"/>
    </location>
</feature>
<dbReference type="AlphaFoldDB" id="A0A427XRZ5"/>
<dbReference type="RefSeq" id="XP_028476137.1">
    <property type="nucleotide sequence ID" value="XM_028623204.1"/>
</dbReference>
<dbReference type="SUPFAM" id="SSF53092">
    <property type="entry name" value="Creatinase/prolidase N-terminal domain"/>
    <property type="match status" value="1"/>
</dbReference>
<dbReference type="GO" id="GO:0005737">
    <property type="term" value="C:cytoplasm"/>
    <property type="evidence" value="ECO:0007669"/>
    <property type="project" value="UniProtKB-ARBA"/>
</dbReference>
<evidence type="ECO:0000313" key="9">
    <source>
        <dbReference type="EMBL" id="RSH81682.1"/>
    </source>
</evidence>
<dbReference type="PANTHER" id="PTHR43763">
    <property type="entry name" value="XAA-PRO AMINOPEPTIDASE 1"/>
    <property type="match status" value="1"/>
</dbReference>
<reference evidence="9 10" key="1">
    <citation type="submission" date="2018-11" db="EMBL/GenBank/DDBJ databases">
        <title>Genome sequence of Apiotrichum porosum DSM 27194.</title>
        <authorList>
            <person name="Aliyu H."/>
            <person name="Gorte O."/>
            <person name="Ochsenreither K."/>
        </authorList>
    </citation>
    <scope>NUCLEOTIDE SEQUENCE [LARGE SCALE GENOMIC DNA]</scope>
    <source>
        <strain evidence="9 10">DSM 27194</strain>
    </source>
</reference>
<evidence type="ECO:0000259" key="6">
    <source>
        <dbReference type="Pfam" id="PF00557"/>
    </source>
</evidence>
<dbReference type="InterPro" id="IPR050422">
    <property type="entry name" value="X-Pro_aminopeptidase_P"/>
</dbReference>
<sequence>MFCLKRDKAIKLPEYEEPAYVPTDVLLSTVLGELDQNEKALLPITRPGEAEMAERLSSVRDQIKEAKVDWYVVTSEDEHGSEEVAVSDKRREWISNFTGSAGTALIPSSSIDAKALLFVDSRYWSQAEEQAPKEGWKVQRVGDGTGSGPGMVASGWLDYVVNELEDGSRVGIDPKLISNAAALNLQAHLLRGKTELVPIKVNLVDKVHSPPARSLGPLTPYPATLAGEVTKTKLTRMRAKLHAVAHSDDWIYLIPTLTTLTWLLNYRCRADIPFCPVAFAYAVLTPDKCVLFVDPRKVRNQELLDEWAQGGIQTRPYGVDEVEKFVKEVAAQVKARDEKAKPKILASNDSSWALISACAPIKVETILQNFRNAYLRDGRAMVRWFAWVEQRLIKEEKELKEWDAAAVLTRYRRKEDMFSGLAYDDISASGPNGASPHYVPTRQTQQPIDIDAPYVIDSGPQYLDATIDTTRTWFFGKTPTDDMKRAYTRVVQGHIAVASQAFPRGTDAFALGSYSKKFLWEDGLDYGHGLGHGVGNYGAVHEAPVFFQRGFSFQPTHVTTIEPGCYLEGQYGIRVESVYICKEVEVKYPREHHWLGFECVTRVPIDTRMIDWTLTTKSEIRWINAYNTMVQDDVLPLLDDDDFDGPARDWIKRVCKPKIILPWTGA</sequence>
<feature type="domain" description="Peptidase M24 C-terminal" evidence="8">
    <location>
        <begin position="594"/>
        <end position="657"/>
    </location>
</feature>
<proteinExistence type="inferred from homology"/>
<protein>
    <recommendedName>
        <fullName evidence="11">Xaa-Pro aminopeptidase P</fullName>
    </recommendedName>
</protein>
<dbReference type="InterPro" id="IPR000994">
    <property type="entry name" value="Pept_M24"/>
</dbReference>
<dbReference type="Pfam" id="PF16188">
    <property type="entry name" value="Peptidase_M24_C"/>
    <property type="match status" value="1"/>
</dbReference>
<dbReference type="Gene3D" id="3.90.230.10">
    <property type="entry name" value="Creatinase/methionine aminopeptidase superfamily"/>
    <property type="match status" value="1"/>
</dbReference>
<keyword evidence="5" id="KW-0464">Manganese</keyword>
<keyword evidence="10" id="KW-1185">Reference proteome</keyword>
<evidence type="ECO:0000259" key="7">
    <source>
        <dbReference type="Pfam" id="PF01321"/>
    </source>
</evidence>
<dbReference type="GO" id="GO:0046872">
    <property type="term" value="F:metal ion binding"/>
    <property type="evidence" value="ECO:0007669"/>
    <property type="project" value="UniProtKB-KW"/>
</dbReference>